<evidence type="ECO:0000313" key="1">
    <source>
        <dbReference type="EMBL" id="KXB08508.1"/>
    </source>
</evidence>
<proteinExistence type="predicted"/>
<reference evidence="1 2" key="1">
    <citation type="journal article" date="2016" name="Sci. Rep.">
        <title>Metabolic traits of an uncultured archaeal lineage -MSBL1- from brine pools of the Red Sea.</title>
        <authorList>
            <person name="Mwirichia R."/>
            <person name="Alam I."/>
            <person name="Rashid M."/>
            <person name="Vinu M."/>
            <person name="Ba-Alawi W."/>
            <person name="Anthony Kamau A."/>
            <person name="Kamanda Ngugi D."/>
            <person name="Goker M."/>
            <person name="Klenk H.P."/>
            <person name="Bajic V."/>
            <person name="Stingl U."/>
        </authorList>
    </citation>
    <scope>NUCLEOTIDE SEQUENCE [LARGE SCALE GENOMIC DNA]</scope>
    <source>
        <strain evidence="1">SCGC-AAA382N08</strain>
    </source>
</reference>
<keyword evidence="2" id="KW-1185">Reference proteome</keyword>
<dbReference type="EMBL" id="LHYJ01000012">
    <property type="protein sequence ID" value="KXB08508.1"/>
    <property type="molecule type" value="Genomic_DNA"/>
</dbReference>
<dbReference type="AlphaFoldDB" id="A0A133VQ01"/>
<name>A0A133VQ01_9EURY</name>
<dbReference type="Proteomes" id="UP000070175">
    <property type="component" value="Unassembled WGS sequence"/>
</dbReference>
<protein>
    <submittedName>
        <fullName evidence="1">Uncharacterized protein</fullName>
    </submittedName>
</protein>
<comment type="caution">
    <text evidence="1">The sequence shown here is derived from an EMBL/GenBank/DDBJ whole genome shotgun (WGS) entry which is preliminary data.</text>
</comment>
<gene>
    <name evidence="1" type="ORF">AKJ56_01135</name>
</gene>
<sequence length="78" mass="9227">MKYGDIILNIVLLKSGRTRNMHRDLLKFSNFFLTSLVRINSKIRTIIREEAIKLGQFLRDEKKRIQSNFYPIVLEVSS</sequence>
<accession>A0A133VQ01</accession>
<evidence type="ECO:0000313" key="2">
    <source>
        <dbReference type="Proteomes" id="UP000070175"/>
    </source>
</evidence>
<organism evidence="1 2">
    <name type="scientific">candidate division MSBL1 archaeon SCGC-AAA382N08</name>
    <dbReference type="NCBI Taxonomy" id="1698285"/>
    <lineage>
        <taxon>Archaea</taxon>
        <taxon>Methanobacteriati</taxon>
        <taxon>Methanobacteriota</taxon>
        <taxon>candidate division MSBL1</taxon>
    </lineage>
</organism>